<gene>
    <name evidence="5" type="ORF">UFOPK3376_02740</name>
</gene>
<dbReference type="GO" id="GO:0005524">
    <property type="term" value="F:ATP binding"/>
    <property type="evidence" value="ECO:0007669"/>
    <property type="project" value="UniProtKB-KW"/>
</dbReference>
<organism evidence="5">
    <name type="scientific">freshwater metagenome</name>
    <dbReference type="NCBI Taxonomy" id="449393"/>
    <lineage>
        <taxon>unclassified sequences</taxon>
        <taxon>metagenomes</taxon>
        <taxon>ecological metagenomes</taxon>
    </lineage>
</organism>
<dbReference type="SMART" id="SM00382">
    <property type="entry name" value="AAA"/>
    <property type="match status" value="1"/>
</dbReference>
<dbReference type="GO" id="GO:0016887">
    <property type="term" value="F:ATP hydrolysis activity"/>
    <property type="evidence" value="ECO:0007669"/>
    <property type="project" value="InterPro"/>
</dbReference>
<accession>A0A6J7F8X2</accession>
<protein>
    <submittedName>
        <fullName evidence="5">Unannotated protein</fullName>
    </submittedName>
</protein>
<dbReference type="PANTHER" id="PTHR43392:SF2">
    <property type="entry name" value="AAA-TYPE ATPASE FAMILY PROTEIN _ ANKYRIN REPEAT FAMILY PROTEIN"/>
    <property type="match status" value="1"/>
</dbReference>
<evidence type="ECO:0000313" key="5">
    <source>
        <dbReference type="EMBL" id="CAB4889905.1"/>
    </source>
</evidence>
<dbReference type="Gene3D" id="3.40.50.300">
    <property type="entry name" value="P-loop containing nucleotide triphosphate hydrolases"/>
    <property type="match status" value="1"/>
</dbReference>
<dbReference type="AlphaFoldDB" id="A0A6J7F8X2"/>
<evidence type="ECO:0000256" key="2">
    <source>
        <dbReference type="ARBA" id="ARBA00022741"/>
    </source>
</evidence>
<dbReference type="PRINTS" id="PR00819">
    <property type="entry name" value="CBXCFQXSUPER"/>
</dbReference>
<dbReference type="InterPro" id="IPR027417">
    <property type="entry name" value="P-loop_NTPase"/>
</dbReference>
<dbReference type="Gene3D" id="1.10.8.60">
    <property type="match status" value="1"/>
</dbReference>
<dbReference type="InterPro" id="IPR000641">
    <property type="entry name" value="CbxX/CfxQ"/>
</dbReference>
<evidence type="ECO:0000256" key="3">
    <source>
        <dbReference type="ARBA" id="ARBA00022840"/>
    </source>
</evidence>
<dbReference type="PANTHER" id="PTHR43392">
    <property type="entry name" value="AAA-TYPE ATPASE FAMILY PROTEIN / ANKYRIN REPEAT FAMILY PROTEIN"/>
    <property type="match status" value="1"/>
</dbReference>
<reference evidence="5" key="1">
    <citation type="submission" date="2020-05" db="EMBL/GenBank/DDBJ databases">
        <authorList>
            <person name="Chiriac C."/>
            <person name="Salcher M."/>
            <person name="Ghai R."/>
            <person name="Kavagutti S V."/>
        </authorList>
    </citation>
    <scope>NUCLEOTIDE SEQUENCE</scope>
</reference>
<dbReference type="InterPro" id="IPR003959">
    <property type="entry name" value="ATPase_AAA_core"/>
</dbReference>
<proteinExistence type="inferred from homology"/>
<evidence type="ECO:0000259" key="4">
    <source>
        <dbReference type="SMART" id="SM00382"/>
    </source>
</evidence>
<dbReference type="CDD" id="cd00009">
    <property type="entry name" value="AAA"/>
    <property type="match status" value="1"/>
</dbReference>
<keyword evidence="2" id="KW-0547">Nucleotide-binding</keyword>
<dbReference type="SUPFAM" id="SSF52540">
    <property type="entry name" value="P-loop containing nucleoside triphosphate hydrolases"/>
    <property type="match status" value="1"/>
</dbReference>
<dbReference type="EMBL" id="CAFBLP010000100">
    <property type="protein sequence ID" value="CAB4889905.1"/>
    <property type="molecule type" value="Genomic_DNA"/>
</dbReference>
<dbReference type="InterPro" id="IPR041627">
    <property type="entry name" value="AAA_lid_6"/>
</dbReference>
<evidence type="ECO:0000256" key="1">
    <source>
        <dbReference type="ARBA" id="ARBA00010378"/>
    </source>
</evidence>
<keyword evidence="3" id="KW-0067">ATP-binding</keyword>
<comment type="similarity">
    <text evidence="1">Belongs to the CbxX/CfxQ family.</text>
</comment>
<name>A0A6J7F8X2_9ZZZZ</name>
<feature type="domain" description="AAA+ ATPase" evidence="4">
    <location>
        <begin position="230"/>
        <end position="367"/>
    </location>
</feature>
<dbReference type="InterPro" id="IPR003593">
    <property type="entry name" value="AAA+_ATPase"/>
</dbReference>
<dbReference type="FunFam" id="3.40.50.300:FF:000216">
    <property type="entry name" value="Type VII secretion ATPase EccA"/>
    <property type="match status" value="1"/>
</dbReference>
<sequence length="462" mass="50147">MTNQLRDRLVSLLSERADRVAGGDLGEASTLELIVRGESVSVRLFSRYNRTMVVALDVYVDDVVETPALTHWVATRSGVMPFAALRIDRPSGQDTTPAVLLVSHVLVAQTADGHQLDEVLDALTYMARRARGRVEEFAAALHADRSLEPADGTAEPAHGTAQAGDAAAPEIVFSDGFTRHTPSLRSRESVLAALGALIGLAPVKAEIASLVRSQEVAELRHKRGLAANTPSPHLVFVGNPGTGKTTVARLVGELYRSIGLLPQGHLVETDRAGLVAGYLGQTALKTRQVCEQALGGVLFIDEAYSLDGGERDYGSEAVDTLLTFMENHRGEMAVVVAGYPTEMHRFVQSNPGLRSRFDLTIEFPDYSLAELDAIFGGLAAQHDYDLTSEARTQLLAYMSTWPRHRGFGNGREVRKLFNEVTRRHAMLLAGQRPSTERLRTITPAAVPVPPATHRPNPHPGYM</sequence>
<dbReference type="Pfam" id="PF00004">
    <property type="entry name" value="AAA"/>
    <property type="match status" value="1"/>
</dbReference>
<dbReference type="InterPro" id="IPR050773">
    <property type="entry name" value="CbxX/CfxQ_RuBisCO_ESX"/>
</dbReference>
<dbReference type="Pfam" id="PF17866">
    <property type="entry name" value="AAA_lid_6"/>
    <property type="match status" value="1"/>
</dbReference>